<keyword evidence="2" id="KW-0132">Cell division</keyword>
<feature type="compositionally biased region" description="Gly residues" evidence="7">
    <location>
        <begin position="955"/>
        <end position="983"/>
    </location>
</feature>
<dbReference type="Proteomes" id="UP000612055">
    <property type="component" value="Unassembled WGS sequence"/>
</dbReference>
<keyword evidence="3" id="KW-0498">Mitosis</keyword>
<comment type="similarity">
    <text evidence="6">Belongs to the cullin family.</text>
</comment>
<dbReference type="PANTHER" id="PTHR45957">
    <property type="entry name" value="ANAPHASE-PROMOTING COMPLEX SUBUNIT 2"/>
    <property type="match status" value="1"/>
</dbReference>
<dbReference type="SMART" id="SM01013">
    <property type="entry name" value="APC2"/>
    <property type="match status" value="1"/>
</dbReference>
<reference evidence="9" key="1">
    <citation type="journal article" date="2020" name="bioRxiv">
        <title>Comparative genomics of Chlamydomonas.</title>
        <authorList>
            <person name="Craig R.J."/>
            <person name="Hasan A.R."/>
            <person name="Ness R.W."/>
            <person name="Keightley P.D."/>
        </authorList>
    </citation>
    <scope>NUCLEOTIDE SEQUENCE</scope>
    <source>
        <strain evidence="9">CCAP 11/70</strain>
    </source>
</reference>
<dbReference type="Pfam" id="PF25773">
    <property type="entry name" value="TPR_ANAPC2"/>
    <property type="match status" value="1"/>
</dbReference>
<dbReference type="GO" id="GO:0070979">
    <property type="term" value="P:protein K11-linked ubiquitination"/>
    <property type="evidence" value="ECO:0007669"/>
    <property type="project" value="TreeGrafter"/>
</dbReference>
<evidence type="ECO:0000259" key="8">
    <source>
        <dbReference type="PROSITE" id="PS50069"/>
    </source>
</evidence>
<sequence>MVRQQLQALLEARAVPAFWAAMGRCRSAAAAGDDEALEEHLLCGLQGLVAVVDSHCAALQSLAGSACASPSPAAAAAAAEQARALAPQLAGLAGSYRGAVSALLLATADISVSELLLLYYSSKLTQLAETLAPVERLLEAQEEGGPDGPGCTAAGDGSLGGASGGLLGTVAGGGGGFGGLGLAGPGSGPGRMSDGGGGGVGSAAVEGVAMLKEAAGDENTPPPSTRRGGALAPSAVARAMGGGWVGRLVCVSACLARLALGRAGEEAVVAAVAAHVEGLLRRLALGVFQREVLPAASRAAGRIPLEFLRLVIAGDGAAGGGGGGAATPASTTAAARGPATFATSTATLSPAGASPSFNPTAAATTATPTANDPPTAVVTPATAGLNLTGGLAEPGTEGRTLSEWRLRLSYLVFETLGRLRISQMFDIVVDYPDSLPAIRDLAACLRHTNLQSLFVASFQAALRRRLLHAGASATAIIHQYVATIRTMRELDPSGALLHAVAQPIRDYLRGRSDTTRCLVGLVTQDAGNPTGESLLEEQQREAQEAGRAAAAPMDVDAAAEDADERVLRIATATAAAGFPGVASQAPTSAGGAAAGGGAAARASTAGGGGGAAGLLGGAGSAADVVSMLTGVFGSPEVFIAEYRNLLSGQLLYRTDYETAREVRTLELLKMRFGENAMHACEVMLKDVADSKRINTRIHATPTPVPGGFRPQSPTSAAAAAAAAVSAAAVAAAAGAARAGAAAPSLPPRPGGGGTPSNAGRGSRQQQAQPTPPQRSTPPPQVQTRAAAAAAAALAAAAAAQTPLAAGAPPPSTEGADAPTPELALLSATVLSYLFWPNQEDRDKGAPDDPACGLLLPPGIREAMEAYGARYHHLKTPRKLRWRPALGAVELDVSAGGVTASFTVSPLQATLLMAFKDRPAMTAAELAAEVGLPAALVRRKMLFWVNHGVILEGRAGGPGGGGGGAAASGGGAGGSEGGGGGAGAGRRSSSGGAGARVSTGGGAAAAAAAAGGDLVYRRAEVLPAELKGASLTDAGAEDEAPAQLPSAADRAVEEVGPYENYIKGMLQNYGGLPLDRLNQLLRLFVVSTPKYDKTPEQLQAFLQVLIARGTVVLDNNSVYRLASGPGAK</sequence>
<dbReference type="InterPro" id="IPR036390">
    <property type="entry name" value="WH_DNA-bd_sf"/>
</dbReference>
<dbReference type="InterPro" id="IPR059120">
    <property type="entry name" value="Cullin-like_AB"/>
</dbReference>
<dbReference type="Gene3D" id="3.30.230.130">
    <property type="entry name" value="Cullin, Chain C, Domain 2"/>
    <property type="match status" value="1"/>
</dbReference>
<dbReference type="SUPFAM" id="SSF46785">
    <property type="entry name" value="Winged helix' DNA-binding domain"/>
    <property type="match status" value="1"/>
</dbReference>
<evidence type="ECO:0000256" key="2">
    <source>
        <dbReference type="ARBA" id="ARBA00022618"/>
    </source>
</evidence>
<dbReference type="InterPro" id="IPR016158">
    <property type="entry name" value="Cullin_homology"/>
</dbReference>
<organism evidence="9 10">
    <name type="scientific">Edaphochlamys debaryana</name>
    <dbReference type="NCBI Taxonomy" id="47281"/>
    <lineage>
        <taxon>Eukaryota</taxon>
        <taxon>Viridiplantae</taxon>
        <taxon>Chlorophyta</taxon>
        <taxon>core chlorophytes</taxon>
        <taxon>Chlorophyceae</taxon>
        <taxon>CS clade</taxon>
        <taxon>Chlamydomonadales</taxon>
        <taxon>Chlamydomonadales incertae sedis</taxon>
        <taxon>Edaphochlamys</taxon>
    </lineage>
</organism>
<evidence type="ECO:0000313" key="10">
    <source>
        <dbReference type="Proteomes" id="UP000612055"/>
    </source>
</evidence>
<dbReference type="OrthoDB" id="5581181at2759"/>
<evidence type="ECO:0000256" key="5">
    <source>
        <dbReference type="ARBA" id="ARBA00023306"/>
    </source>
</evidence>
<evidence type="ECO:0000256" key="7">
    <source>
        <dbReference type="SAM" id="MobiDB-lite"/>
    </source>
</evidence>
<dbReference type="Pfam" id="PF08672">
    <property type="entry name" value="ANAPC2"/>
    <property type="match status" value="1"/>
</dbReference>
<dbReference type="PANTHER" id="PTHR45957:SF1">
    <property type="entry name" value="ANAPHASE-PROMOTING COMPLEX SUBUNIT 2"/>
    <property type="match status" value="1"/>
</dbReference>
<evidence type="ECO:0000256" key="4">
    <source>
        <dbReference type="ARBA" id="ARBA00022786"/>
    </source>
</evidence>
<evidence type="ECO:0000256" key="1">
    <source>
        <dbReference type="ARBA" id="ARBA00016068"/>
    </source>
</evidence>
<dbReference type="SUPFAM" id="SSF75632">
    <property type="entry name" value="Cullin homology domain"/>
    <property type="match status" value="1"/>
</dbReference>
<dbReference type="GO" id="GO:0006511">
    <property type="term" value="P:ubiquitin-dependent protein catabolic process"/>
    <property type="evidence" value="ECO:0007669"/>
    <property type="project" value="InterPro"/>
</dbReference>
<accession>A0A835XQP1</accession>
<keyword evidence="4" id="KW-0833">Ubl conjugation pathway</keyword>
<dbReference type="InterPro" id="IPR036317">
    <property type="entry name" value="Cullin_homology_sf"/>
</dbReference>
<feature type="region of interest" description="Disordered" evidence="7">
    <location>
        <begin position="740"/>
        <end position="788"/>
    </location>
</feature>
<comment type="caution">
    <text evidence="9">The sequence shown here is derived from an EMBL/GenBank/DDBJ whole genome shotgun (WGS) entry which is preliminary data.</text>
</comment>
<keyword evidence="5" id="KW-0131">Cell cycle</keyword>
<dbReference type="GO" id="GO:0005680">
    <property type="term" value="C:anaphase-promoting complex"/>
    <property type="evidence" value="ECO:0007669"/>
    <property type="project" value="TreeGrafter"/>
</dbReference>
<dbReference type="AlphaFoldDB" id="A0A835XQP1"/>
<dbReference type="Gene3D" id="1.10.10.10">
    <property type="entry name" value="Winged helix-like DNA-binding domain superfamily/Winged helix DNA-binding domain"/>
    <property type="match status" value="1"/>
</dbReference>
<dbReference type="GO" id="GO:0051301">
    <property type="term" value="P:cell division"/>
    <property type="evidence" value="ECO:0007669"/>
    <property type="project" value="UniProtKB-KW"/>
</dbReference>
<feature type="region of interest" description="Disordered" evidence="7">
    <location>
        <begin position="580"/>
        <end position="600"/>
    </location>
</feature>
<dbReference type="InterPro" id="IPR014786">
    <property type="entry name" value="ANAPC2_C"/>
</dbReference>
<dbReference type="Pfam" id="PF26557">
    <property type="entry name" value="Cullin_AB"/>
    <property type="match status" value="1"/>
</dbReference>
<dbReference type="PROSITE" id="PS50069">
    <property type="entry name" value="CULLIN_2"/>
    <property type="match status" value="1"/>
</dbReference>
<feature type="domain" description="Cullin family profile" evidence="8">
    <location>
        <begin position="625"/>
        <end position="944"/>
    </location>
</feature>
<evidence type="ECO:0000313" key="9">
    <source>
        <dbReference type="EMBL" id="KAG2487792.1"/>
    </source>
</evidence>
<feature type="compositionally biased region" description="Low complexity" evidence="7">
    <location>
        <begin position="358"/>
        <end position="374"/>
    </location>
</feature>
<protein>
    <recommendedName>
        <fullName evidence="1">Anaphase-promoting complex subunit 2</fullName>
    </recommendedName>
</protein>
<dbReference type="InterPro" id="IPR057975">
    <property type="entry name" value="TPR_ANAPC2"/>
</dbReference>
<keyword evidence="10" id="KW-1185">Reference proteome</keyword>
<dbReference type="InterPro" id="IPR036388">
    <property type="entry name" value="WH-like_DNA-bd_sf"/>
</dbReference>
<dbReference type="EMBL" id="JAEHOE010000092">
    <property type="protein sequence ID" value="KAG2487792.1"/>
    <property type="molecule type" value="Genomic_DNA"/>
</dbReference>
<evidence type="ECO:0000256" key="6">
    <source>
        <dbReference type="PROSITE-ProRule" id="PRU00330"/>
    </source>
</evidence>
<gene>
    <name evidence="9" type="ORF">HYH03_013636</name>
</gene>
<feature type="region of interest" description="Disordered" evidence="7">
    <location>
        <begin position="348"/>
        <end position="374"/>
    </location>
</feature>
<feature type="region of interest" description="Disordered" evidence="7">
    <location>
        <begin position="955"/>
        <end position="995"/>
    </location>
</feature>
<dbReference type="Gene3D" id="1.20.1310.10">
    <property type="entry name" value="Cullin Repeats"/>
    <property type="match status" value="1"/>
</dbReference>
<dbReference type="GO" id="GO:0031625">
    <property type="term" value="F:ubiquitin protein ligase binding"/>
    <property type="evidence" value="ECO:0007669"/>
    <property type="project" value="InterPro"/>
</dbReference>
<name>A0A835XQP1_9CHLO</name>
<dbReference type="InterPro" id="IPR044554">
    <property type="entry name" value="ANAPC2"/>
</dbReference>
<proteinExistence type="inferred from homology"/>
<evidence type="ECO:0000256" key="3">
    <source>
        <dbReference type="ARBA" id="ARBA00022776"/>
    </source>
</evidence>
<feature type="compositionally biased region" description="Pro residues" evidence="7">
    <location>
        <begin position="769"/>
        <end position="780"/>
    </location>
</feature>
<dbReference type="GO" id="GO:0007091">
    <property type="term" value="P:metaphase/anaphase transition of mitotic cell cycle"/>
    <property type="evidence" value="ECO:0007669"/>
    <property type="project" value="TreeGrafter"/>
</dbReference>